<comment type="caution">
    <text evidence="1">The sequence shown here is derived from an EMBL/GenBank/DDBJ whole genome shotgun (WGS) entry which is preliminary data.</text>
</comment>
<name>A0A918CN14_9DEIO</name>
<proteinExistence type="predicted"/>
<dbReference type="RefSeq" id="WP_189093034.1">
    <property type="nucleotide sequence ID" value="NZ_BMQL01000052.1"/>
</dbReference>
<reference evidence="1" key="2">
    <citation type="submission" date="2020-09" db="EMBL/GenBank/DDBJ databases">
        <authorList>
            <person name="Sun Q."/>
            <person name="Ohkuma M."/>
        </authorList>
    </citation>
    <scope>NUCLEOTIDE SEQUENCE</scope>
    <source>
        <strain evidence="1">JCM 31311</strain>
    </source>
</reference>
<protein>
    <submittedName>
        <fullName evidence="1">Uncharacterized protein</fullName>
    </submittedName>
</protein>
<dbReference type="AlphaFoldDB" id="A0A918CN14"/>
<organism evidence="1 2">
    <name type="scientific">Deinococcus ruber</name>
    <dbReference type="NCBI Taxonomy" id="1848197"/>
    <lineage>
        <taxon>Bacteria</taxon>
        <taxon>Thermotogati</taxon>
        <taxon>Deinococcota</taxon>
        <taxon>Deinococci</taxon>
        <taxon>Deinococcales</taxon>
        <taxon>Deinococcaceae</taxon>
        <taxon>Deinococcus</taxon>
    </lineage>
</organism>
<sequence>MTQYTASADKILPSHTETPTITKVYNLMTWEERDYIRMGGPVYHTLTVTGISGAPASTYAYTVNGKPVSMTDAYYLMRDAQTTGSVELVA</sequence>
<accession>A0A918CN14</accession>
<gene>
    <name evidence="1" type="ORF">GCM10008957_47780</name>
</gene>
<reference evidence="1" key="1">
    <citation type="journal article" date="2014" name="Int. J. Syst. Evol. Microbiol.">
        <title>Complete genome sequence of Corynebacterium casei LMG S-19264T (=DSM 44701T), isolated from a smear-ripened cheese.</title>
        <authorList>
            <consortium name="US DOE Joint Genome Institute (JGI-PGF)"/>
            <person name="Walter F."/>
            <person name="Albersmeier A."/>
            <person name="Kalinowski J."/>
            <person name="Ruckert C."/>
        </authorList>
    </citation>
    <scope>NUCLEOTIDE SEQUENCE</scope>
    <source>
        <strain evidence="1">JCM 31311</strain>
    </source>
</reference>
<evidence type="ECO:0000313" key="2">
    <source>
        <dbReference type="Proteomes" id="UP000603865"/>
    </source>
</evidence>
<keyword evidence="2" id="KW-1185">Reference proteome</keyword>
<dbReference type="Proteomes" id="UP000603865">
    <property type="component" value="Unassembled WGS sequence"/>
</dbReference>
<dbReference type="EMBL" id="BMQL01000052">
    <property type="protein sequence ID" value="GGR31502.1"/>
    <property type="molecule type" value="Genomic_DNA"/>
</dbReference>
<evidence type="ECO:0000313" key="1">
    <source>
        <dbReference type="EMBL" id="GGR31502.1"/>
    </source>
</evidence>